<organism evidence="16 17">
    <name type="scientific">Glossina brevipalpis</name>
    <dbReference type="NCBI Taxonomy" id="37001"/>
    <lineage>
        <taxon>Eukaryota</taxon>
        <taxon>Metazoa</taxon>
        <taxon>Ecdysozoa</taxon>
        <taxon>Arthropoda</taxon>
        <taxon>Hexapoda</taxon>
        <taxon>Insecta</taxon>
        <taxon>Pterygota</taxon>
        <taxon>Neoptera</taxon>
        <taxon>Endopterygota</taxon>
        <taxon>Diptera</taxon>
        <taxon>Brachycera</taxon>
        <taxon>Muscomorpha</taxon>
        <taxon>Hippoboscoidea</taxon>
        <taxon>Glossinidae</taxon>
        <taxon>Glossina</taxon>
    </lineage>
</organism>
<dbReference type="AlphaFoldDB" id="A0A1A9WIC7"/>
<dbReference type="PROSITE" id="PS00086">
    <property type="entry name" value="CYTOCHROME_P450"/>
    <property type="match status" value="1"/>
</dbReference>
<dbReference type="Pfam" id="PF00067">
    <property type="entry name" value="p450"/>
    <property type="match status" value="1"/>
</dbReference>
<comment type="subcellular location">
    <subcellularLocation>
        <location evidence="4">Endoplasmic reticulum membrane</location>
        <topology evidence="4">Peripheral membrane protein</topology>
    </subcellularLocation>
    <subcellularLocation>
        <location evidence="3">Microsome membrane</location>
        <topology evidence="3">Peripheral membrane protein</topology>
    </subcellularLocation>
</comment>
<sequence>MAHEIMENTEVQEKLLKEIQETENNLNGKSMTYDVIQSMRYMDCVSSETLRKWTPAAFTDRVCNHDVTYELSNGRKLQIKKDDVVWIPVAGLHRDSSYYENPNKFDPERFTIENKNNLKPFTYLPFGIGPRNCIAPRFALLEAKLLIYYLLRDFQFAAAKKTSIPFQLGQSRFQLFPKNGIWLKFVARN</sequence>
<dbReference type="InterPro" id="IPR050476">
    <property type="entry name" value="Insect_CytP450_Detox"/>
</dbReference>
<dbReference type="InterPro" id="IPR002403">
    <property type="entry name" value="Cyt_P450_E_grp-IV"/>
</dbReference>
<evidence type="ECO:0000313" key="17">
    <source>
        <dbReference type="Proteomes" id="UP000091820"/>
    </source>
</evidence>
<evidence type="ECO:0000256" key="5">
    <source>
        <dbReference type="ARBA" id="ARBA00010617"/>
    </source>
</evidence>
<dbReference type="GO" id="GO:0005789">
    <property type="term" value="C:endoplasmic reticulum membrane"/>
    <property type="evidence" value="ECO:0007669"/>
    <property type="project" value="UniProtKB-SubCell"/>
</dbReference>
<comment type="function">
    <text evidence="2">May be involved in the metabolism of insect hormones and in the breakdown of synthetic insecticides.</text>
</comment>
<evidence type="ECO:0000256" key="7">
    <source>
        <dbReference type="ARBA" id="ARBA00022723"/>
    </source>
</evidence>
<evidence type="ECO:0000256" key="3">
    <source>
        <dbReference type="ARBA" id="ARBA00004174"/>
    </source>
</evidence>
<evidence type="ECO:0000256" key="10">
    <source>
        <dbReference type="ARBA" id="ARBA00023002"/>
    </source>
</evidence>
<evidence type="ECO:0000313" key="16">
    <source>
        <dbReference type="EnsemblMetazoa" id="GBRI020873-PA"/>
    </source>
</evidence>
<evidence type="ECO:0000256" key="13">
    <source>
        <dbReference type="ARBA" id="ARBA00023136"/>
    </source>
</evidence>
<dbReference type="VEuPathDB" id="VectorBase:GBRI020873"/>
<reference evidence="17" key="1">
    <citation type="submission" date="2014-03" db="EMBL/GenBank/DDBJ databases">
        <authorList>
            <person name="Aksoy S."/>
            <person name="Warren W."/>
            <person name="Wilson R.K."/>
        </authorList>
    </citation>
    <scope>NUCLEOTIDE SEQUENCE [LARGE SCALE GENOMIC DNA]</scope>
    <source>
        <strain evidence="17">IAEA</strain>
    </source>
</reference>
<reference evidence="16" key="2">
    <citation type="submission" date="2020-05" db="UniProtKB">
        <authorList>
            <consortium name="EnsemblMetazoa"/>
        </authorList>
    </citation>
    <scope>IDENTIFICATION</scope>
    <source>
        <strain evidence="16">IAEA</strain>
    </source>
</reference>
<evidence type="ECO:0000256" key="11">
    <source>
        <dbReference type="ARBA" id="ARBA00023004"/>
    </source>
</evidence>
<evidence type="ECO:0000256" key="1">
    <source>
        <dbReference type="ARBA" id="ARBA00001971"/>
    </source>
</evidence>
<accession>A0A1A9WIC7</accession>
<keyword evidence="6 14" id="KW-0349">Heme</keyword>
<dbReference type="PRINTS" id="PR00465">
    <property type="entry name" value="EP450IV"/>
</dbReference>
<name>A0A1A9WIC7_9MUSC</name>
<evidence type="ECO:0000256" key="15">
    <source>
        <dbReference type="RuleBase" id="RU000461"/>
    </source>
</evidence>
<evidence type="ECO:0000256" key="6">
    <source>
        <dbReference type="ARBA" id="ARBA00022617"/>
    </source>
</evidence>
<dbReference type="InterPro" id="IPR036396">
    <property type="entry name" value="Cyt_P450_sf"/>
</dbReference>
<proteinExistence type="inferred from homology"/>
<keyword evidence="10 15" id="KW-0560">Oxidoreductase</keyword>
<evidence type="ECO:0000256" key="4">
    <source>
        <dbReference type="ARBA" id="ARBA00004406"/>
    </source>
</evidence>
<comment type="similarity">
    <text evidence="5 15">Belongs to the cytochrome P450 family.</text>
</comment>
<dbReference type="GO" id="GO:0004497">
    <property type="term" value="F:monooxygenase activity"/>
    <property type="evidence" value="ECO:0007669"/>
    <property type="project" value="UniProtKB-KW"/>
</dbReference>
<dbReference type="Proteomes" id="UP000091820">
    <property type="component" value="Unassembled WGS sequence"/>
</dbReference>
<keyword evidence="17" id="KW-1185">Reference proteome</keyword>
<dbReference type="Gene3D" id="1.10.630.10">
    <property type="entry name" value="Cytochrome P450"/>
    <property type="match status" value="1"/>
</dbReference>
<dbReference type="GO" id="GO:0005506">
    <property type="term" value="F:iron ion binding"/>
    <property type="evidence" value="ECO:0007669"/>
    <property type="project" value="InterPro"/>
</dbReference>
<dbReference type="PANTHER" id="PTHR24292:SF54">
    <property type="entry name" value="CYP9F3-RELATED"/>
    <property type="match status" value="1"/>
</dbReference>
<evidence type="ECO:0000256" key="2">
    <source>
        <dbReference type="ARBA" id="ARBA00003690"/>
    </source>
</evidence>
<keyword evidence="11 14" id="KW-0408">Iron</keyword>
<dbReference type="PANTHER" id="PTHR24292">
    <property type="entry name" value="CYTOCHROME P450"/>
    <property type="match status" value="1"/>
</dbReference>
<evidence type="ECO:0000256" key="14">
    <source>
        <dbReference type="PIRSR" id="PIRSR602403-1"/>
    </source>
</evidence>
<keyword evidence="9" id="KW-0492">Microsome</keyword>
<dbReference type="InterPro" id="IPR001128">
    <property type="entry name" value="Cyt_P450"/>
</dbReference>
<dbReference type="GO" id="GO:0020037">
    <property type="term" value="F:heme binding"/>
    <property type="evidence" value="ECO:0007669"/>
    <property type="project" value="InterPro"/>
</dbReference>
<evidence type="ECO:0000256" key="9">
    <source>
        <dbReference type="ARBA" id="ARBA00022848"/>
    </source>
</evidence>
<keyword evidence="8" id="KW-0256">Endoplasmic reticulum</keyword>
<evidence type="ECO:0000256" key="8">
    <source>
        <dbReference type="ARBA" id="ARBA00022824"/>
    </source>
</evidence>
<dbReference type="STRING" id="37001.A0A1A9WIC7"/>
<keyword evidence="13" id="KW-0472">Membrane</keyword>
<dbReference type="SUPFAM" id="SSF48264">
    <property type="entry name" value="Cytochrome P450"/>
    <property type="match status" value="1"/>
</dbReference>
<dbReference type="InterPro" id="IPR017972">
    <property type="entry name" value="Cyt_P450_CS"/>
</dbReference>
<comment type="cofactor">
    <cofactor evidence="1 14">
        <name>heme</name>
        <dbReference type="ChEBI" id="CHEBI:30413"/>
    </cofactor>
</comment>
<keyword evidence="12 15" id="KW-0503">Monooxygenase</keyword>
<dbReference type="PRINTS" id="PR00385">
    <property type="entry name" value="P450"/>
</dbReference>
<feature type="binding site" description="axial binding residue" evidence="14">
    <location>
        <position position="133"/>
    </location>
    <ligand>
        <name>heme</name>
        <dbReference type="ChEBI" id="CHEBI:30413"/>
    </ligand>
    <ligandPart>
        <name>Fe</name>
        <dbReference type="ChEBI" id="CHEBI:18248"/>
    </ligandPart>
</feature>
<keyword evidence="7 14" id="KW-0479">Metal-binding</keyword>
<evidence type="ECO:0008006" key="18">
    <source>
        <dbReference type="Google" id="ProtNLM"/>
    </source>
</evidence>
<dbReference type="GO" id="GO:0016705">
    <property type="term" value="F:oxidoreductase activity, acting on paired donors, with incorporation or reduction of molecular oxygen"/>
    <property type="evidence" value="ECO:0007669"/>
    <property type="project" value="InterPro"/>
</dbReference>
<evidence type="ECO:0000256" key="12">
    <source>
        <dbReference type="ARBA" id="ARBA00023033"/>
    </source>
</evidence>
<dbReference type="EnsemblMetazoa" id="GBRI020873-RA">
    <property type="protein sequence ID" value="GBRI020873-PA"/>
    <property type="gene ID" value="GBRI020873"/>
</dbReference>
<protein>
    <recommendedName>
        <fullName evidence="18">Cytochrome P450</fullName>
    </recommendedName>
</protein>